<keyword evidence="5" id="KW-1185">Reference proteome</keyword>
<gene>
    <name evidence="4" type="ORF">FHS31_001931</name>
</gene>
<dbReference type="InterPro" id="IPR037165">
    <property type="entry name" value="AldOxase/xan_DH_Mopterin-bd_sf"/>
</dbReference>
<dbReference type="InterPro" id="IPR036856">
    <property type="entry name" value="Ald_Oxase/Xan_DH_a/b_sf"/>
</dbReference>
<sequence>MSMVEDAKATVQGALQTVMKTAVALAPDNWIPGGIPDPIMRQQHGSIGKALSRIDGPLKVGGTAPFAAEFALEGMVYAAVAFSTIAKGRIATIDTAAAEASPGVVLVMTYKNAPRMEKVPLFGSSPKAAGGADLTIMQDPSVHWNGQPIAVVLAETQEQADHAKTLIHVTYDEDPATLSFADAKAAGTDQGMFMGEPLHAEIGKAEEALAAAPHKVDAAYLTPRHNHNAIELHAATIAWDGDALRVHDASQLVAHTAWSLSKVFGIAEDQVRVSSPFVGGGFGGKCLWDHQVLGAAAAKLAGRPVRIMLSREGVYRVVGGRTLTEQRVAIGADASGKFTALIHTGITAMTSHNAMPEPFILPTMSVYGADSFLLDVRVTHIDMLANTFMRAPGESVGTFALESAVDELAAAMGIDPIELKLINEPDKDPLMGLPFSQRDVEKAYRDGAERFGWTDRPKTPGSRREGEWLIGMGVATATYPYHRMSGGAARITLTRDGHATVDIAAHEMGMGTATAHTQVTADRLGLPIEQVVFRYGDTIFPGVVLAGGSQQTASIGASVIEAHKALVTELLKLAGNDSPLAGLKPDEVGCFDAGLAALEDDGRHESYASILSRAQRDELVVEAAAPPPLELQHWSMHSHGAVFVEARVNAVTGEVRVPRMLGSFDCGRILNPKTGRSQFRGGMIMGLGLALMEETEFDERNGRIMNPSLSDYHVPVHLDVPEIDVIWTDIPDPHSPMGARGIGEIGITGVAAAVANAVFNATGKRVRDLPITLDKLL</sequence>
<dbReference type="RefSeq" id="WP_167073158.1">
    <property type="nucleotide sequence ID" value="NZ_JAAOZC010000004.1"/>
</dbReference>
<evidence type="ECO:0000256" key="2">
    <source>
        <dbReference type="ARBA" id="ARBA00023002"/>
    </source>
</evidence>
<dbReference type="Gene3D" id="3.90.1170.50">
    <property type="entry name" value="Aldehyde oxidase/xanthine dehydrogenase, a/b hammerhead"/>
    <property type="match status" value="1"/>
</dbReference>
<dbReference type="InterPro" id="IPR016208">
    <property type="entry name" value="Ald_Oxase/xanthine_DH-like"/>
</dbReference>
<evidence type="ECO:0000256" key="1">
    <source>
        <dbReference type="ARBA" id="ARBA00022505"/>
    </source>
</evidence>
<evidence type="ECO:0000313" key="4">
    <source>
        <dbReference type="EMBL" id="NIJ08314.1"/>
    </source>
</evidence>
<dbReference type="Pfam" id="PF02738">
    <property type="entry name" value="MoCoBD_1"/>
    <property type="match status" value="1"/>
</dbReference>
<dbReference type="PANTHER" id="PTHR11908">
    <property type="entry name" value="XANTHINE DEHYDROGENASE"/>
    <property type="match status" value="1"/>
</dbReference>
<keyword evidence="2 4" id="KW-0560">Oxidoreductase</keyword>
<dbReference type="InterPro" id="IPR046867">
    <property type="entry name" value="AldOxase/xan_DH_MoCoBD2"/>
</dbReference>
<evidence type="ECO:0000259" key="3">
    <source>
        <dbReference type="SMART" id="SM01008"/>
    </source>
</evidence>
<name>A0ABX0TVW8_9SPHN</name>
<dbReference type="InterPro" id="IPR000674">
    <property type="entry name" value="Ald_Oxase/Xan_DH_a/b"/>
</dbReference>
<dbReference type="EMBL" id="JAAOZC010000004">
    <property type="protein sequence ID" value="NIJ08314.1"/>
    <property type="molecule type" value="Genomic_DNA"/>
</dbReference>
<dbReference type="PANTHER" id="PTHR11908:SF132">
    <property type="entry name" value="ALDEHYDE OXIDASE 1-RELATED"/>
    <property type="match status" value="1"/>
</dbReference>
<dbReference type="InterPro" id="IPR008274">
    <property type="entry name" value="AldOxase/xan_DH_MoCoBD1"/>
</dbReference>
<dbReference type="SUPFAM" id="SSF54665">
    <property type="entry name" value="CO dehydrogenase molybdoprotein N-domain-like"/>
    <property type="match status" value="1"/>
</dbReference>
<dbReference type="SUPFAM" id="SSF56003">
    <property type="entry name" value="Molybdenum cofactor-binding domain"/>
    <property type="match status" value="1"/>
</dbReference>
<reference evidence="4 5" key="1">
    <citation type="submission" date="2020-03" db="EMBL/GenBank/DDBJ databases">
        <title>Genomic Encyclopedia of Type Strains, Phase III (KMG-III): the genomes of soil and plant-associated and newly described type strains.</title>
        <authorList>
            <person name="Whitman W."/>
        </authorList>
    </citation>
    <scope>NUCLEOTIDE SEQUENCE [LARGE SCALE GENOMIC DNA]</scope>
    <source>
        <strain evidence="4 5">CECT 8804</strain>
    </source>
</reference>
<feature type="domain" description="Aldehyde oxidase/xanthine dehydrogenase a/b hammerhead" evidence="3">
    <location>
        <begin position="61"/>
        <end position="175"/>
    </location>
</feature>
<comment type="caution">
    <text evidence="4">The sequence shown here is derived from an EMBL/GenBank/DDBJ whole genome shotgun (WGS) entry which is preliminary data.</text>
</comment>
<dbReference type="SMART" id="SM01008">
    <property type="entry name" value="Ald_Xan_dh_C"/>
    <property type="match status" value="1"/>
</dbReference>
<organism evidence="4 5">
    <name type="scientific">Sphingomonas vulcanisoli</name>
    <dbReference type="NCBI Taxonomy" id="1658060"/>
    <lineage>
        <taxon>Bacteria</taxon>
        <taxon>Pseudomonadati</taxon>
        <taxon>Pseudomonadota</taxon>
        <taxon>Alphaproteobacteria</taxon>
        <taxon>Sphingomonadales</taxon>
        <taxon>Sphingomonadaceae</taxon>
        <taxon>Sphingomonas</taxon>
    </lineage>
</organism>
<protein>
    <submittedName>
        <fullName evidence="4">Xanthine dehydrogenase YagR molybdenum-binding subunit</fullName>
        <ecNumber evidence="4">1.17.1.4</ecNumber>
    </submittedName>
</protein>
<keyword evidence="1" id="KW-0500">Molybdenum</keyword>
<dbReference type="EC" id="1.17.1.4" evidence="4"/>
<dbReference type="Pfam" id="PF01315">
    <property type="entry name" value="Ald_Xan_dh_C"/>
    <property type="match status" value="1"/>
</dbReference>
<dbReference type="Gene3D" id="3.30.365.10">
    <property type="entry name" value="Aldehyde oxidase/xanthine dehydrogenase, molybdopterin binding domain"/>
    <property type="match status" value="4"/>
</dbReference>
<evidence type="ECO:0000313" key="5">
    <source>
        <dbReference type="Proteomes" id="UP000727456"/>
    </source>
</evidence>
<dbReference type="Proteomes" id="UP000727456">
    <property type="component" value="Unassembled WGS sequence"/>
</dbReference>
<dbReference type="Pfam" id="PF20256">
    <property type="entry name" value="MoCoBD_2"/>
    <property type="match status" value="1"/>
</dbReference>
<dbReference type="GO" id="GO:0004854">
    <property type="term" value="F:xanthine dehydrogenase activity"/>
    <property type="evidence" value="ECO:0007669"/>
    <property type="project" value="UniProtKB-EC"/>
</dbReference>
<proteinExistence type="predicted"/>
<accession>A0ABX0TVW8</accession>